<evidence type="ECO:0000256" key="2">
    <source>
        <dbReference type="ARBA" id="ARBA00022630"/>
    </source>
</evidence>
<evidence type="ECO:0000256" key="1">
    <source>
        <dbReference type="ARBA" id="ARBA00001974"/>
    </source>
</evidence>
<keyword evidence="8" id="KW-1185">Reference proteome</keyword>
<dbReference type="InterPro" id="IPR016156">
    <property type="entry name" value="FAD/NAD-linked_Rdtase_dimer_sf"/>
</dbReference>
<evidence type="ECO:0000259" key="5">
    <source>
        <dbReference type="Pfam" id="PF07992"/>
    </source>
</evidence>
<dbReference type="Gene3D" id="3.50.50.60">
    <property type="entry name" value="FAD/NAD(P)-binding domain"/>
    <property type="match status" value="2"/>
</dbReference>
<evidence type="ECO:0000256" key="4">
    <source>
        <dbReference type="ARBA" id="ARBA00023002"/>
    </source>
</evidence>
<dbReference type="SUPFAM" id="SSF51905">
    <property type="entry name" value="FAD/NAD(P)-binding domain"/>
    <property type="match status" value="2"/>
</dbReference>
<proteinExistence type="predicted"/>
<comment type="cofactor">
    <cofactor evidence="1">
        <name>FAD</name>
        <dbReference type="ChEBI" id="CHEBI:57692"/>
    </cofactor>
</comment>
<keyword evidence="3" id="KW-0274">FAD</keyword>
<gene>
    <name evidence="7" type="ORF">BW730_11415</name>
</gene>
<dbReference type="InterPro" id="IPR036188">
    <property type="entry name" value="FAD/NAD-bd_sf"/>
</dbReference>
<protein>
    <submittedName>
        <fullName evidence="7">FAD-dependent oxidoreductase</fullName>
    </submittedName>
</protein>
<dbReference type="EMBL" id="CP019606">
    <property type="protein sequence ID" value="AQP48005.1"/>
    <property type="molecule type" value="Genomic_DNA"/>
</dbReference>
<organism evidence="7 8">
    <name type="scientific">Tessaracoccus aquimaris</name>
    <dbReference type="NCBI Taxonomy" id="1332264"/>
    <lineage>
        <taxon>Bacteria</taxon>
        <taxon>Bacillati</taxon>
        <taxon>Actinomycetota</taxon>
        <taxon>Actinomycetes</taxon>
        <taxon>Propionibacteriales</taxon>
        <taxon>Propionibacteriaceae</taxon>
        <taxon>Tessaracoccus</taxon>
    </lineage>
</organism>
<keyword evidence="2" id="KW-0285">Flavoprotein</keyword>
<name>A0A1Q2CPL0_9ACTN</name>
<evidence type="ECO:0000256" key="3">
    <source>
        <dbReference type="ARBA" id="ARBA00022827"/>
    </source>
</evidence>
<dbReference type="Pfam" id="PF14759">
    <property type="entry name" value="Reductase_C"/>
    <property type="match status" value="1"/>
</dbReference>
<dbReference type="InterPro" id="IPR050446">
    <property type="entry name" value="FAD-oxidoreductase/Apoptosis"/>
</dbReference>
<dbReference type="Pfam" id="PF07992">
    <property type="entry name" value="Pyr_redox_2"/>
    <property type="match status" value="1"/>
</dbReference>
<dbReference type="Proteomes" id="UP000188145">
    <property type="component" value="Chromosome"/>
</dbReference>
<keyword evidence="4" id="KW-0560">Oxidoreductase</keyword>
<dbReference type="PANTHER" id="PTHR43557:SF2">
    <property type="entry name" value="RIESKE DOMAIN-CONTAINING PROTEIN-RELATED"/>
    <property type="match status" value="1"/>
</dbReference>
<dbReference type="PRINTS" id="PR00411">
    <property type="entry name" value="PNDRDTASEI"/>
</dbReference>
<feature type="domain" description="Reductase C-terminal" evidence="6">
    <location>
        <begin position="321"/>
        <end position="402"/>
    </location>
</feature>
<feature type="domain" description="FAD/NAD(P)-binding" evidence="5">
    <location>
        <begin position="3"/>
        <end position="299"/>
    </location>
</feature>
<dbReference type="OrthoDB" id="3568330at2"/>
<reference evidence="8" key="1">
    <citation type="submission" date="2017-02" db="EMBL/GenBank/DDBJ databases">
        <title>Tessaracoccus aquaemaris sp. nov., isolated from the intestine of a Korean rockfish, Sebastes schlegelii, in a marine aquaculture pond.</title>
        <authorList>
            <person name="Tak E.J."/>
            <person name="Bae J.-W."/>
        </authorList>
    </citation>
    <scope>NUCLEOTIDE SEQUENCE [LARGE SCALE GENOMIC DNA]</scope>
    <source>
        <strain evidence="8">NSG39</strain>
    </source>
</reference>
<dbReference type="STRING" id="1332264.BW730_11415"/>
<dbReference type="KEGG" id="tes:BW730_11415"/>
<dbReference type="GO" id="GO:0016651">
    <property type="term" value="F:oxidoreductase activity, acting on NAD(P)H"/>
    <property type="evidence" value="ECO:0007669"/>
    <property type="project" value="TreeGrafter"/>
</dbReference>
<dbReference type="AlphaFoldDB" id="A0A1Q2CPL0"/>
<dbReference type="Gene3D" id="3.30.390.30">
    <property type="match status" value="1"/>
</dbReference>
<sequence>MKTYVVVGGGLGGAKAVEELRDLDGEARIVLIDGEELLPYERPPLSKEYLLGEKKLDEFTPLSAGWFTDNQVEARVGIFATDLDAGQQIVHLSDGTSIHYDGLVLATGSRPRTVNLPGVARQGVQVLRTLAESDQLKSVLESGEPLVIYGGGWIGLEVAAAARTRDVPVTVIVREDKVLRQLGDEIGDRFLAMHRDHGVVFELNATIASIDGDGDSGPVTGVTLGDGRKVDASHVLIAVGADPRVELASAAGLDIDDGVLVDDTLVTSDPHIVAVGDIANAQNTWVGDRIRVQHWAAALKMPGVAARTLVGDDAHYDDPPYFYTDQYDLGMEFRGLIPDGARLVQRGGDDEYIAFWLRDDGVLRAAMNVNVWDQGDAIEEILTSAKPVDPDKLADPNVPLGEVSAG</sequence>
<dbReference type="GO" id="GO:0005737">
    <property type="term" value="C:cytoplasm"/>
    <property type="evidence" value="ECO:0007669"/>
    <property type="project" value="TreeGrafter"/>
</dbReference>
<dbReference type="InterPro" id="IPR028202">
    <property type="entry name" value="Reductase_C"/>
</dbReference>
<dbReference type="PRINTS" id="PR00368">
    <property type="entry name" value="FADPNR"/>
</dbReference>
<dbReference type="PANTHER" id="PTHR43557">
    <property type="entry name" value="APOPTOSIS-INDUCING FACTOR 1"/>
    <property type="match status" value="1"/>
</dbReference>
<evidence type="ECO:0000259" key="6">
    <source>
        <dbReference type="Pfam" id="PF14759"/>
    </source>
</evidence>
<evidence type="ECO:0000313" key="7">
    <source>
        <dbReference type="EMBL" id="AQP48005.1"/>
    </source>
</evidence>
<accession>A0A1Q2CPL0</accession>
<dbReference type="RefSeq" id="WP_077686338.1">
    <property type="nucleotide sequence ID" value="NZ_CP019606.1"/>
</dbReference>
<evidence type="ECO:0000313" key="8">
    <source>
        <dbReference type="Proteomes" id="UP000188145"/>
    </source>
</evidence>
<dbReference type="SUPFAM" id="SSF55424">
    <property type="entry name" value="FAD/NAD-linked reductases, dimerisation (C-terminal) domain"/>
    <property type="match status" value="1"/>
</dbReference>
<dbReference type="InterPro" id="IPR023753">
    <property type="entry name" value="FAD/NAD-binding_dom"/>
</dbReference>